<proteinExistence type="predicted"/>
<feature type="domain" description="WH2" evidence="3">
    <location>
        <begin position="209"/>
        <end position="224"/>
    </location>
</feature>
<dbReference type="InterPro" id="IPR003124">
    <property type="entry name" value="WH2_dom"/>
</dbReference>
<reference evidence="5" key="1">
    <citation type="submission" date="2025-08" db="UniProtKB">
        <authorList>
            <consortium name="Ensembl"/>
        </authorList>
    </citation>
    <scope>IDENTIFICATION</scope>
</reference>
<sequence>MLLCEESSCVLETVKPKAELLVRACQSLTRLPRFCKLILSVGNFLNYGTHTGNAEGFKISTLLKLTETKANKSRVTLLHHILQEAEENHPDLLNVPADLEISYLFFFVVFYQESLRAVEQLEVLMSLVEQQRKDLSAYLCEDSSSFSLEELFSTIKTFRDLFLRALKENEAHREQEKRRKKLEEEKKLRGDAPTVRTDVPNQDEGCIIDNLLADIRKGCNLRKTRPRSERGSRVHGEDSAGLLYSSCQPGVTQRSLATAQPHLSTSSQSQKPPEVVQTPTDPPAETRPEPEPAGPDGGPSEIQNPTTHSMTELQGVQSKLDSDPTLEQEVQLRAADPAKNQDVNPGSEDPNPGSEDDSGPQQPSKTSSKIRSAGRVKHNVQVRGLRLSRGVAHVYFLFASGSCCLFFSVFTLQMFRGY</sequence>
<feature type="region of interest" description="Disordered" evidence="1">
    <location>
        <begin position="252"/>
        <end position="376"/>
    </location>
</feature>
<evidence type="ECO:0008006" key="7">
    <source>
        <dbReference type="Google" id="ProtNLM"/>
    </source>
</evidence>
<feature type="compositionally biased region" description="Basic and acidic residues" evidence="1">
    <location>
        <begin position="173"/>
        <end position="190"/>
    </location>
</feature>
<evidence type="ECO:0000259" key="3">
    <source>
        <dbReference type="PROSITE" id="PS51082"/>
    </source>
</evidence>
<keyword evidence="2" id="KW-0812">Transmembrane</keyword>
<feature type="transmembrane region" description="Helical" evidence="2">
    <location>
        <begin position="394"/>
        <end position="415"/>
    </location>
</feature>
<dbReference type="Gene3D" id="1.20.58.2220">
    <property type="entry name" value="Formin, FH2 domain"/>
    <property type="match status" value="2"/>
</dbReference>
<protein>
    <recommendedName>
        <fullName evidence="7">FH2 domain-containing protein</fullName>
    </recommendedName>
</protein>
<dbReference type="Ensembl" id="ENSACIT00000005278.1">
    <property type="protein sequence ID" value="ENSACIP00000005116.1"/>
    <property type="gene ID" value="ENSACIG00000004036.1"/>
</dbReference>
<dbReference type="Proteomes" id="UP000261340">
    <property type="component" value="Unplaced"/>
</dbReference>
<reference evidence="5" key="2">
    <citation type="submission" date="2025-09" db="UniProtKB">
        <authorList>
            <consortium name="Ensembl"/>
        </authorList>
    </citation>
    <scope>IDENTIFICATION</scope>
</reference>
<dbReference type="STRING" id="61819.ENSACIP00000005116"/>
<dbReference type="SUPFAM" id="SSF101447">
    <property type="entry name" value="Formin homology 2 domain (FH2 domain)"/>
    <property type="match status" value="1"/>
</dbReference>
<feature type="compositionally biased region" description="Polar residues" evidence="1">
    <location>
        <begin position="252"/>
        <end position="271"/>
    </location>
</feature>
<dbReference type="PANTHER" id="PTHR46345">
    <property type="entry name" value="INVERTED FORMIN-2"/>
    <property type="match status" value="1"/>
</dbReference>
<accession>A0A3Q0R4B6</accession>
<dbReference type="PANTHER" id="PTHR46345:SF5">
    <property type="entry name" value="INVERTED FORMIN-2"/>
    <property type="match status" value="1"/>
</dbReference>
<dbReference type="PROSITE" id="PS51444">
    <property type="entry name" value="FH2"/>
    <property type="match status" value="1"/>
</dbReference>
<evidence type="ECO:0000313" key="5">
    <source>
        <dbReference type="Ensembl" id="ENSACIP00000005116.1"/>
    </source>
</evidence>
<keyword evidence="6" id="KW-1185">Reference proteome</keyword>
<keyword evidence="2" id="KW-1133">Transmembrane helix</keyword>
<feature type="domain" description="FH2" evidence="4">
    <location>
        <begin position="1"/>
        <end position="241"/>
    </location>
</feature>
<evidence type="ECO:0000256" key="1">
    <source>
        <dbReference type="SAM" id="MobiDB-lite"/>
    </source>
</evidence>
<evidence type="ECO:0000256" key="2">
    <source>
        <dbReference type="SAM" id="Phobius"/>
    </source>
</evidence>
<dbReference type="GeneTree" id="ENSGT00940000155691"/>
<dbReference type="InterPro" id="IPR015425">
    <property type="entry name" value="FH2_Formin"/>
</dbReference>
<feature type="compositionally biased region" description="Polar residues" evidence="1">
    <location>
        <begin position="302"/>
        <end position="319"/>
    </location>
</feature>
<dbReference type="AlphaFoldDB" id="A0A3Q0R4B6"/>
<name>A0A3Q0R4B6_AMPCI</name>
<keyword evidence="2" id="KW-0472">Membrane</keyword>
<evidence type="ECO:0000259" key="4">
    <source>
        <dbReference type="PROSITE" id="PS51444"/>
    </source>
</evidence>
<evidence type="ECO:0000313" key="6">
    <source>
        <dbReference type="Proteomes" id="UP000261340"/>
    </source>
</evidence>
<dbReference type="GO" id="GO:0003779">
    <property type="term" value="F:actin binding"/>
    <property type="evidence" value="ECO:0007669"/>
    <property type="project" value="InterPro"/>
</dbReference>
<dbReference type="Pfam" id="PF02181">
    <property type="entry name" value="FH2"/>
    <property type="match status" value="1"/>
</dbReference>
<feature type="compositionally biased region" description="Polar residues" evidence="1">
    <location>
        <begin position="359"/>
        <end position="370"/>
    </location>
</feature>
<dbReference type="OMA" id="IQNPTTH"/>
<feature type="region of interest" description="Disordered" evidence="1">
    <location>
        <begin position="173"/>
        <end position="200"/>
    </location>
</feature>
<dbReference type="PROSITE" id="PS51082">
    <property type="entry name" value="WH2"/>
    <property type="match status" value="1"/>
</dbReference>
<dbReference type="InterPro" id="IPR042201">
    <property type="entry name" value="FH2_Formin_sf"/>
</dbReference>
<organism evidence="5 6">
    <name type="scientific">Amphilophus citrinellus</name>
    <name type="common">Midas cichlid</name>
    <name type="synonym">Cichlasoma citrinellum</name>
    <dbReference type="NCBI Taxonomy" id="61819"/>
    <lineage>
        <taxon>Eukaryota</taxon>
        <taxon>Metazoa</taxon>
        <taxon>Chordata</taxon>
        <taxon>Craniata</taxon>
        <taxon>Vertebrata</taxon>
        <taxon>Euteleostomi</taxon>
        <taxon>Actinopterygii</taxon>
        <taxon>Neopterygii</taxon>
        <taxon>Teleostei</taxon>
        <taxon>Neoteleostei</taxon>
        <taxon>Acanthomorphata</taxon>
        <taxon>Ovalentaria</taxon>
        <taxon>Cichlomorphae</taxon>
        <taxon>Cichliformes</taxon>
        <taxon>Cichlidae</taxon>
        <taxon>New World cichlids</taxon>
        <taxon>Cichlasomatinae</taxon>
        <taxon>Heroini</taxon>
        <taxon>Amphilophus</taxon>
    </lineage>
</organism>